<dbReference type="Pfam" id="PF03401">
    <property type="entry name" value="TctC"/>
    <property type="match status" value="1"/>
</dbReference>
<dbReference type="AlphaFoldDB" id="A0A4Q7NID0"/>
<comment type="caution">
    <text evidence="3">The sequence shown here is derived from an EMBL/GenBank/DDBJ whole genome shotgun (WGS) entry which is preliminary data.</text>
</comment>
<accession>A0A4Q7NID0</accession>
<organism evidence="3 4">
    <name type="scientific">Pigmentiphaga kullae</name>
    <dbReference type="NCBI Taxonomy" id="151784"/>
    <lineage>
        <taxon>Bacteria</taxon>
        <taxon>Pseudomonadati</taxon>
        <taxon>Pseudomonadota</taxon>
        <taxon>Betaproteobacteria</taxon>
        <taxon>Burkholderiales</taxon>
        <taxon>Alcaligenaceae</taxon>
        <taxon>Pigmentiphaga</taxon>
    </lineage>
</organism>
<evidence type="ECO:0000256" key="2">
    <source>
        <dbReference type="SAM" id="SignalP"/>
    </source>
</evidence>
<dbReference type="SUPFAM" id="SSF53850">
    <property type="entry name" value="Periplasmic binding protein-like II"/>
    <property type="match status" value="1"/>
</dbReference>
<dbReference type="Gene3D" id="3.40.190.150">
    <property type="entry name" value="Bordetella uptake gene, domain 1"/>
    <property type="match status" value="1"/>
</dbReference>
<gene>
    <name evidence="3" type="ORF">EV675_0670</name>
</gene>
<keyword evidence="4" id="KW-1185">Reference proteome</keyword>
<evidence type="ECO:0000313" key="4">
    <source>
        <dbReference type="Proteomes" id="UP000292445"/>
    </source>
</evidence>
<dbReference type="CDD" id="cd07012">
    <property type="entry name" value="PBP2_Bug_TTT"/>
    <property type="match status" value="1"/>
</dbReference>
<dbReference type="OrthoDB" id="9780943at2"/>
<dbReference type="EMBL" id="SGXC01000001">
    <property type="protein sequence ID" value="RZS84653.1"/>
    <property type="molecule type" value="Genomic_DNA"/>
</dbReference>
<dbReference type="Proteomes" id="UP000292445">
    <property type="component" value="Unassembled WGS sequence"/>
</dbReference>
<feature type="signal peptide" evidence="2">
    <location>
        <begin position="1"/>
        <end position="27"/>
    </location>
</feature>
<dbReference type="InterPro" id="IPR005064">
    <property type="entry name" value="BUG"/>
</dbReference>
<dbReference type="PIRSF" id="PIRSF017082">
    <property type="entry name" value="YflP"/>
    <property type="match status" value="1"/>
</dbReference>
<dbReference type="InterPro" id="IPR042100">
    <property type="entry name" value="Bug_dom1"/>
</dbReference>
<dbReference type="RefSeq" id="WP_130355995.1">
    <property type="nucleotide sequence ID" value="NZ_SGXC01000001.1"/>
</dbReference>
<dbReference type="PANTHER" id="PTHR42928:SF5">
    <property type="entry name" value="BLR1237 PROTEIN"/>
    <property type="match status" value="1"/>
</dbReference>
<dbReference type="PANTHER" id="PTHR42928">
    <property type="entry name" value="TRICARBOXYLATE-BINDING PROTEIN"/>
    <property type="match status" value="1"/>
</dbReference>
<name>A0A4Q7NID0_9BURK</name>
<sequence>MNASCHRRFAAGAVAAVLISPCASVLAADGTDAYPSRPIRLLTANSPGGSADQLLRSIAEVLSKELARPAVVENKPGAEGLLAGEACARAAADGHTLCMLDLFNWALLPKMKANLSYRPSDLEPVMLLAYIPAGFWSQPKLDAGNMKELLARVRSRPEEITLGSWGRMSTPYLYGEFFRHTAGATFNVISYKSVTQAWQALVSGEVQSTTYSILAGLPYMNSGKVKLLAVNTAQRMPSLPDIPTFAEEGMPSVMQWLALFAPRGTPPAIVEKINAALARGAYADPAVSARIFSQFSLSDVAGGAAGDFKRFLNDQQSQFDQLLKAADIKPE</sequence>
<protein>
    <submittedName>
        <fullName evidence="3">Tripartite-type tricarboxylate transporter receptor subunit TctC</fullName>
    </submittedName>
</protein>
<comment type="similarity">
    <text evidence="1">Belongs to the UPF0065 (bug) family.</text>
</comment>
<reference evidence="3 4" key="1">
    <citation type="submission" date="2019-02" db="EMBL/GenBank/DDBJ databases">
        <title>Genomic Encyclopedia of Type Strains, Phase IV (KMG-IV): sequencing the most valuable type-strain genomes for metagenomic binning, comparative biology and taxonomic classification.</title>
        <authorList>
            <person name="Goeker M."/>
        </authorList>
    </citation>
    <scope>NUCLEOTIDE SEQUENCE [LARGE SCALE GENOMIC DNA]</scope>
    <source>
        <strain evidence="3 4">K24</strain>
    </source>
</reference>
<evidence type="ECO:0000256" key="1">
    <source>
        <dbReference type="ARBA" id="ARBA00006987"/>
    </source>
</evidence>
<keyword evidence="3" id="KW-0675">Receptor</keyword>
<feature type="chain" id="PRO_5020549106" evidence="2">
    <location>
        <begin position="28"/>
        <end position="331"/>
    </location>
</feature>
<keyword evidence="2" id="KW-0732">Signal</keyword>
<proteinExistence type="inferred from homology"/>
<dbReference type="Gene3D" id="3.40.190.10">
    <property type="entry name" value="Periplasmic binding protein-like II"/>
    <property type="match status" value="1"/>
</dbReference>
<evidence type="ECO:0000313" key="3">
    <source>
        <dbReference type="EMBL" id="RZS84653.1"/>
    </source>
</evidence>